<keyword evidence="3" id="KW-1185">Reference proteome</keyword>
<protein>
    <submittedName>
        <fullName evidence="2">Uncharacterized protein</fullName>
    </submittedName>
</protein>
<feature type="region of interest" description="Disordered" evidence="1">
    <location>
        <begin position="21"/>
        <end position="171"/>
    </location>
</feature>
<reference evidence="3" key="2">
    <citation type="submission" date="2010-04" db="EMBL/GenBank/DDBJ databases">
        <authorList>
            <person name="Buell R."/>
            <person name="Hamilton J."/>
            <person name="Hostetler J."/>
        </authorList>
    </citation>
    <scope>NUCLEOTIDE SEQUENCE [LARGE SCALE GENOMIC DNA]</scope>
    <source>
        <strain evidence="3">DAOM:BR144</strain>
    </source>
</reference>
<dbReference type="HOGENOM" id="CLU_1566012_0_0_1"/>
<reference evidence="3" key="1">
    <citation type="journal article" date="2010" name="Genome Biol.">
        <title>Genome sequence of the necrotrophic plant pathogen Pythium ultimum reveals original pathogenicity mechanisms and effector repertoire.</title>
        <authorList>
            <person name="Levesque C.A."/>
            <person name="Brouwer H."/>
            <person name="Cano L."/>
            <person name="Hamilton J.P."/>
            <person name="Holt C."/>
            <person name="Huitema E."/>
            <person name="Raffaele S."/>
            <person name="Robideau G.P."/>
            <person name="Thines M."/>
            <person name="Win J."/>
            <person name="Zerillo M.M."/>
            <person name="Beakes G.W."/>
            <person name="Boore J.L."/>
            <person name="Busam D."/>
            <person name="Dumas B."/>
            <person name="Ferriera S."/>
            <person name="Fuerstenberg S.I."/>
            <person name="Gachon C.M."/>
            <person name="Gaulin E."/>
            <person name="Govers F."/>
            <person name="Grenville-Briggs L."/>
            <person name="Horner N."/>
            <person name="Hostetler J."/>
            <person name="Jiang R.H."/>
            <person name="Johnson J."/>
            <person name="Krajaejun T."/>
            <person name="Lin H."/>
            <person name="Meijer H.J."/>
            <person name="Moore B."/>
            <person name="Morris P."/>
            <person name="Phuntmart V."/>
            <person name="Puiu D."/>
            <person name="Shetty J."/>
            <person name="Stajich J.E."/>
            <person name="Tripathy S."/>
            <person name="Wawra S."/>
            <person name="van West P."/>
            <person name="Whitty B.R."/>
            <person name="Coutinho P.M."/>
            <person name="Henrissat B."/>
            <person name="Martin F."/>
            <person name="Thomas P.D."/>
            <person name="Tyler B.M."/>
            <person name="De Vries R.P."/>
            <person name="Kamoun S."/>
            <person name="Yandell M."/>
            <person name="Tisserat N."/>
            <person name="Buell C.R."/>
        </authorList>
    </citation>
    <scope>NUCLEOTIDE SEQUENCE</scope>
    <source>
        <strain evidence="3">DAOM:BR144</strain>
    </source>
</reference>
<evidence type="ECO:0000313" key="2">
    <source>
        <dbReference type="EnsemblProtists" id="PYU1_T004960"/>
    </source>
</evidence>
<organism evidence="2 3">
    <name type="scientific">Globisporangium ultimum (strain ATCC 200006 / CBS 805.95 / DAOM BR144)</name>
    <name type="common">Pythium ultimum</name>
    <dbReference type="NCBI Taxonomy" id="431595"/>
    <lineage>
        <taxon>Eukaryota</taxon>
        <taxon>Sar</taxon>
        <taxon>Stramenopiles</taxon>
        <taxon>Oomycota</taxon>
        <taxon>Peronosporomycetes</taxon>
        <taxon>Pythiales</taxon>
        <taxon>Pythiaceae</taxon>
        <taxon>Globisporangium</taxon>
    </lineage>
</organism>
<dbReference type="EMBL" id="GL376564">
    <property type="status" value="NOT_ANNOTATED_CDS"/>
    <property type="molecule type" value="Genomic_DNA"/>
</dbReference>
<evidence type="ECO:0000256" key="1">
    <source>
        <dbReference type="SAM" id="MobiDB-lite"/>
    </source>
</evidence>
<feature type="compositionally biased region" description="Acidic residues" evidence="1">
    <location>
        <begin position="71"/>
        <end position="82"/>
    </location>
</feature>
<feature type="compositionally biased region" description="Polar residues" evidence="1">
    <location>
        <begin position="85"/>
        <end position="97"/>
    </location>
</feature>
<proteinExistence type="predicted"/>
<dbReference type="AlphaFoldDB" id="K3WJ18"/>
<dbReference type="EnsemblProtists" id="PYU1_T004960">
    <property type="protein sequence ID" value="PYU1_T004960"/>
    <property type="gene ID" value="PYU1_G004949"/>
</dbReference>
<dbReference type="eggNOG" id="ENOG502S61J">
    <property type="taxonomic scope" value="Eukaryota"/>
</dbReference>
<evidence type="ECO:0000313" key="3">
    <source>
        <dbReference type="Proteomes" id="UP000019132"/>
    </source>
</evidence>
<dbReference type="VEuPathDB" id="FungiDB:PYU1_G004949"/>
<dbReference type="InParanoid" id="K3WJ18"/>
<accession>K3WJ18</accession>
<reference evidence="2" key="3">
    <citation type="submission" date="2015-02" db="UniProtKB">
        <authorList>
            <consortium name="EnsemblProtists"/>
        </authorList>
    </citation>
    <scope>IDENTIFICATION</scope>
    <source>
        <strain evidence="2">DAOM BR144</strain>
    </source>
</reference>
<sequence>MPTNAFVMSIKERMRQNGSLNDLWSEGYTKNPFQTPPAPSVPRSSGKDIDVSFGNDKQGARSYQQQRENDGNNEPENIEFEDTSGRNSFFFGSQRSSSEFDHTSERNLPPLSRDPYAHYQTNPGRHRGNSNDAPLDDEDEYFFDAPPSHDAPPKPTSWEEIRRRAAQQQRK</sequence>
<name>K3WJ18_GLOUD</name>
<dbReference type="Proteomes" id="UP000019132">
    <property type="component" value="Unassembled WGS sequence"/>
</dbReference>